<evidence type="ECO:0000313" key="1">
    <source>
        <dbReference type="EMBL" id="KAG0710536.1"/>
    </source>
</evidence>
<gene>
    <name evidence="1" type="ORF">GWK47_022610</name>
</gene>
<dbReference type="EMBL" id="JACEEZ010024118">
    <property type="protein sequence ID" value="KAG0710536.1"/>
    <property type="molecule type" value="Genomic_DNA"/>
</dbReference>
<dbReference type="AlphaFoldDB" id="A0A8J5CDN0"/>
<evidence type="ECO:0000313" key="2">
    <source>
        <dbReference type="Proteomes" id="UP000770661"/>
    </source>
</evidence>
<organism evidence="1 2">
    <name type="scientific">Chionoecetes opilio</name>
    <name type="common">Atlantic snow crab</name>
    <name type="synonym">Cancer opilio</name>
    <dbReference type="NCBI Taxonomy" id="41210"/>
    <lineage>
        <taxon>Eukaryota</taxon>
        <taxon>Metazoa</taxon>
        <taxon>Ecdysozoa</taxon>
        <taxon>Arthropoda</taxon>
        <taxon>Crustacea</taxon>
        <taxon>Multicrustacea</taxon>
        <taxon>Malacostraca</taxon>
        <taxon>Eumalacostraca</taxon>
        <taxon>Eucarida</taxon>
        <taxon>Decapoda</taxon>
        <taxon>Pleocyemata</taxon>
        <taxon>Brachyura</taxon>
        <taxon>Eubrachyura</taxon>
        <taxon>Majoidea</taxon>
        <taxon>Majidae</taxon>
        <taxon>Chionoecetes</taxon>
    </lineage>
</organism>
<comment type="caution">
    <text evidence="1">The sequence shown here is derived from an EMBL/GenBank/DDBJ whole genome shotgun (WGS) entry which is preliminary data.</text>
</comment>
<sequence>MTTWCAEGKRMLALPGPSLDDGRDFRPPGLPVRGPFSALFSEVPSRCIHLVQLRRMLGTPSFFLVLFYGTRCHRRLLVRRLTGGLCHWSFWRTSSWGPVPDLEVRRSREDGGKGVLPLPPDFLCSRLNAPRSALRFLRRPLGCSGLLYWMSLVWSGMASVLEGSQGCQVAFSRGPRRRTWMKPAWTLQKWGKRVTTPSVNRSPLRPGFDPGYPGLWWAFHVLMADFLRVSRLSAKDHPVSGCNREGGAFSPGLSGACQHASC</sequence>
<name>A0A8J5CDN0_CHIOP</name>
<dbReference type="Proteomes" id="UP000770661">
    <property type="component" value="Unassembled WGS sequence"/>
</dbReference>
<keyword evidence="2" id="KW-1185">Reference proteome</keyword>
<accession>A0A8J5CDN0</accession>
<reference evidence="1" key="1">
    <citation type="submission" date="2020-07" db="EMBL/GenBank/DDBJ databases">
        <title>The High-quality genome of the commercially important snow crab, Chionoecetes opilio.</title>
        <authorList>
            <person name="Jeong J.-H."/>
            <person name="Ryu S."/>
        </authorList>
    </citation>
    <scope>NUCLEOTIDE SEQUENCE</scope>
    <source>
        <strain evidence="1">MADBK_172401_WGS</strain>
        <tissue evidence="1">Digestive gland</tissue>
    </source>
</reference>
<proteinExistence type="predicted"/>
<protein>
    <submittedName>
        <fullName evidence="1">Uncharacterized protein</fullName>
    </submittedName>
</protein>